<proteinExistence type="predicted"/>
<evidence type="ECO:0000313" key="2">
    <source>
        <dbReference type="EMBL" id="CAH1797672.1"/>
    </source>
</evidence>
<accession>A0A8S4PUG9</accession>
<reference evidence="2" key="1">
    <citation type="submission" date="2022-03" db="EMBL/GenBank/DDBJ databases">
        <authorList>
            <person name="Martin C."/>
        </authorList>
    </citation>
    <scope>NUCLEOTIDE SEQUENCE</scope>
</reference>
<protein>
    <submittedName>
        <fullName evidence="2">Uncharacterized protein</fullName>
    </submittedName>
</protein>
<name>A0A8S4PUG9_OWEFU</name>
<organism evidence="2 3">
    <name type="scientific">Owenia fusiformis</name>
    <name type="common">Polychaete worm</name>
    <dbReference type="NCBI Taxonomy" id="6347"/>
    <lineage>
        <taxon>Eukaryota</taxon>
        <taxon>Metazoa</taxon>
        <taxon>Spiralia</taxon>
        <taxon>Lophotrochozoa</taxon>
        <taxon>Annelida</taxon>
        <taxon>Polychaeta</taxon>
        <taxon>Sedentaria</taxon>
        <taxon>Canalipalpata</taxon>
        <taxon>Sabellida</taxon>
        <taxon>Oweniida</taxon>
        <taxon>Oweniidae</taxon>
        <taxon>Owenia</taxon>
    </lineage>
</organism>
<evidence type="ECO:0000256" key="1">
    <source>
        <dbReference type="SAM" id="MobiDB-lite"/>
    </source>
</evidence>
<dbReference type="Gene3D" id="3.30.460.90">
    <property type="match status" value="1"/>
</dbReference>
<evidence type="ECO:0000313" key="3">
    <source>
        <dbReference type="Proteomes" id="UP000749559"/>
    </source>
</evidence>
<dbReference type="AlphaFoldDB" id="A0A8S4PUG9"/>
<dbReference type="Proteomes" id="UP000749559">
    <property type="component" value="Unassembled WGS sequence"/>
</dbReference>
<gene>
    <name evidence="2" type="ORF">OFUS_LOCUS21909</name>
</gene>
<keyword evidence="3" id="KW-1185">Reference proteome</keyword>
<sequence length="491" mass="56435">MDENEIPHFVGPFPISEENQEKQFTTCDPKGITNLSNFVEFISETSEIRTSGRYTESEVKEHTQYVEDFVRDISINVGKVKSIFKTKMHIRRGSHYEKTKVARMDEMDFLSVLKLSDGETVAVKDIDDQECNYRGSEYGSIDLAPNAFPDEELEKTVKEKKLSVNIILELKKAVETVLKRSTLYNYKEEDIDPNDELTKYPVGSCSMSSELHGPCIMLTLVTPHAITDIDMCFCVEKRNSKLGRCVMIPNMKDSCDCSLNNCHWIESVVDPENPNHILSRSHKMLYLCLKSVMMLIETSRIHPPSITSYILKMHVLHHQQNCQTAAIGECFEAVVHQLLLLSTSQHGTAKRRNLFQSNSTEGSPFITSKEWRCHDSPKHDGHEEDDHTHPIGDDQNTIYARIFKDRVLVRMTDLLVPAKKLREVYIMLPTLSKDEKLEQRAVIKFLQKTGGKPSDTIKEFKQAYGERRLSNPTVYRWHKHESEAQLRHSVQ</sequence>
<feature type="compositionally biased region" description="Basic and acidic residues" evidence="1">
    <location>
        <begin position="369"/>
        <end position="391"/>
    </location>
</feature>
<dbReference type="OrthoDB" id="10017160at2759"/>
<dbReference type="EMBL" id="CAIIXF020000010">
    <property type="protein sequence ID" value="CAH1797672.1"/>
    <property type="molecule type" value="Genomic_DNA"/>
</dbReference>
<feature type="region of interest" description="Disordered" evidence="1">
    <location>
        <begin position="358"/>
        <end position="391"/>
    </location>
</feature>
<comment type="caution">
    <text evidence="2">The sequence shown here is derived from an EMBL/GenBank/DDBJ whole genome shotgun (WGS) entry which is preliminary data.</text>
</comment>